<dbReference type="AlphaFoldDB" id="A0A923NDP5"/>
<dbReference type="Pfam" id="PF07690">
    <property type="entry name" value="MFS_1"/>
    <property type="match status" value="1"/>
</dbReference>
<evidence type="ECO:0000313" key="9">
    <source>
        <dbReference type="Proteomes" id="UP000644115"/>
    </source>
</evidence>
<feature type="transmembrane region" description="Helical" evidence="6">
    <location>
        <begin position="165"/>
        <end position="190"/>
    </location>
</feature>
<gene>
    <name evidence="8" type="ORF">H8876_07455</name>
</gene>
<name>A0A923NDP5_9FIRM</name>
<dbReference type="InterPro" id="IPR011701">
    <property type="entry name" value="MFS"/>
</dbReference>
<accession>A0A923NDP5</accession>
<dbReference type="InterPro" id="IPR051337">
    <property type="entry name" value="OPA_Antiporter"/>
</dbReference>
<feature type="transmembrane region" description="Helical" evidence="6">
    <location>
        <begin position="302"/>
        <end position="322"/>
    </location>
</feature>
<dbReference type="PIRSF" id="PIRSF002808">
    <property type="entry name" value="Hexose_phosphate_transp"/>
    <property type="match status" value="1"/>
</dbReference>
<keyword evidence="3 6" id="KW-0812">Transmembrane</keyword>
<dbReference type="Proteomes" id="UP000644115">
    <property type="component" value="Unassembled WGS sequence"/>
</dbReference>
<feature type="transmembrane region" description="Helical" evidence="6">
    <location>
        <begin position="357"/>
        <end position="380"/>
    </location>
</feature>
<evidence type="ECO:0000256" key="2">
    <source>
        <dbReference type="ARBA" id="ARBA00022448"/>
    </source>
</evidence>
<dbReference type="InterPro" id="IPR000849">
    <property type="entry name" value="Sugar_P_transporter"/>
</dbReference>
<sequence>MKRRFSHYRWVTLISFAVMYNFVYLGRFNVNNNMERFVADVGMNDVQTYILSVSIFLSYAAGSVFNGYLADRVGAKRIVVCGGLGTILMNVFISMEHVWGLLLGTWIINGFFQSMIWVGGISMLSHWWEEGSKGQGIGIANFFSGISHVTAYLLPIMLLSLWPHIGWRIAMVIPMGALLVFLILFGIFAVEKPADKNLDEYIIKNPRHEKREEALRKRAKEDKKPWLYFLRLRNFWWWCTIALISSICRYGLLNWIPVYYKQTSGEEVLSETFSNLTLPIGMAFGTLVITWVAETKLFYNKGIVVTAMAALCGTLVVTFPMLENTQSVLVGIFFMGFALYGINGILWVHAIDQGCRVFAGSVAGIFNGFAYFGAFLETVLFPAVLRLFDDNYLVIFVCMEILCIFMVICGIVVSKKNTIISPEIKE</sequence>
<protein>
    <submittedName>
        <fullName evidence="8">MFS transporter</fullName>
    </submittedName>
</protein>
<comment type="caution">
    <text evidence="8">The sequence shown here is derived from an EMBL/GenBank/DDBJ whole genome shotgun (WGS) entry which is preliminary data.</text>
</comment>
<dbReference type="Gene3D" id="1.20.1250.20">
    <property type="entry name" value="MFS general substrate transporter like domains"/>
    <property type="match status" value="2"/>
</dbReference>
<feature type="transmembrane region" description="Helical" evidence="6">
    <location>
        <begin position="46"/>
        <end position="66"/>
    </location>
</feature>
<evidence type="ECO:0000256" key="5">
    <source>
        <dbReference type="ARBA" id="ARBA00023136"/>
    </source>
</evidence>
<comment type="subcellular location">
    <subcellularLocation>
        <location evidence="1">Cell membrane</location>
        <topology evidence="1">Multi-pass membrane protein</topology>
    </subcellularLocation>
</comment>
<dbReference type="EMBL" id="JACRWC010000097">
    <property type="protein sequence ID" value="MBC5999832.1"/>
    <property type="molecule type" value="Genomic_DNA"/>
</dbReference>
<dbReference type="SUPFAM" id="SSF103473">
    <property type="entry name" value="MFS general substrate transporter"/>
    <property type="match status" value="1"/>
</dbReference>
<keyword evidence="2" id="KW-0813">Transport</keyword>
<dbReference type="InterPro" id="IPR036259">
    <property type="entry name" value="MFS_trans_sf"/>
</dbReference>
<evidence type="ECO:0000256" key="4">
    <source>
        <dbReference type="ARBA" id="ARBA00022989"/>
    </source>
</evidence>
<dbReference type="InterPro" id="IPR020846">
    <property type="entry name" value="MFS_dom"/>
</dbReference>
<keyword evidence="5 6" id="KW-0472">Membrane</keyword>
<feature type="transmembrane region" description="Helical" evidence="6">
    <location>
        <begin position="328"/>
        <end position="350"/>
    </location>
</feature>
<evidence type="ECO:0000256" key="6">
    <source>
        <dbReference type="SAM" id="Phobius"/>
    </source>
</evidence>
<evidence type="ECO:0000259" key="7">
    <source>
        <dbReference type="PROSITE" id="PS50850"/>
    </source>
</evidence>
<feature type="transmembrane region" description="Helical" evidence="6">
    <location>
        <begin position="7"/>
        <end position="26"/>
    </location>
</feature>
<dbReference type="RefSeq" id="WP_249287211.1">
    <property type="nucleotide sequence ID" value="NZ_JACRWC010000097.1"/>
</dbReference>
<dbReference type="GO" id="GO:0005886">
    <property type="term" value="C:plasma membrane"/>
    <property type="evidence" value="ECO:0007669"/>
    <property type="project" value="UniProtKB-SubCell"/>
</dbReference>
<feature type="transmembrane region" description="Helical" evidence="6">
    <location>
        <begin position="276"/>
        <end position="293"/>
    </location>
</feature>
<feature type="transmembrane region" description="Helical" evidence="6">
    <location>
        <begin position="235"/>
        <end position="256"/>
    </location>
</feature>
<proteinExistence type="predicted"/>
<evidence type="ECO:0000256" key="3">
    <source>
        <dbReference type="ARBA" id="ARBA00022692"/>
    </source>
</evidence>
<dbReference type="GO" id="GO:0035435">
    <property type="term" value="P:phosphate ion transmembrane transport"/>
    <property type="evidence" value="ECO:0007669"/>
    <property type="project" value="TreeGrafter"/>
</dbReference>
<feature type="transmembrane region" description="Helical" evidence="6">
    <location>
        <begin position="101"/>
        <end position="124"/>
    </location>
</feature>
<dbReference type="PROSITE" id="PS50850">
    <property type="entry name" value="MFS"/>
    <property type="match status" value="1"/>
</dbReference>
<keyword evidence="4 6" id="KW-1133">Transmembrane helix</keyword>
<evidence type="ECO:0000256" key="1">
    <source>
        <dbReference type="ARBA" id="ARBA00004651"/>
    </source>
</evidence>
<feature type="transmembrane region" description="Helical" evidence="6">
    <location>
        <begin position="78"/>
        <end position="95"/>
    </location>
</feature>
<organism evidence="8 9">
    <name type="scientific">Lentihominibacter faecis</name>
    <dbReference type="NCBI Taxonomy" id="2764712"/>
    <lineage>
        <taxon>Bacteria</taxon>
        <taxon>Bacillati</taxon>
        <taxon>Bacillota</taxon>
        <taxon>Clostridia</taxon>
        <taxon>Peptostreptococcales</taxon>
        <taxon>Anaerovoracaceae</taxon>
        <taxon>Lentihominibacter</taxon>
    </lineage>
</organism>
<evidence type="ECO:0000313" key="8">
    <source>
        <dbReference type="EMBL" id="MBC5999832.1"/>
    </source>
</evidence>
<feature type="transmembrane region" description="Helical" evidence="6">
    <location>
        <begin position="392"/>
        <end position="413"/>
    </location>
</feature>
<feature type="domain" description="Major facilitator superfamily (MFS) profile" evidence="7">
    <location>
        <begin position="7"/>
        <end position="418"/>
    </location>
</feature>
<feature type="transmembrane region" description="Helical" evidence="6">
    <location>
        <begin position="136"/>
        <end position="159"/>
    </location>
</feature>
<reference evidence="8" key="1">
    <citation type="submission" date="2020-08" db="EMBL/GenBank/DDBJ databases">
        <authorList>
            <person name="Liu C."/>
            <person name="Sun Q."/>
        </authorList>
    </citation>
    <scope>NUCLEOTIDE SEQUENCE</scope>
    <source>
        <strain evidence="8">BX16</strain>
    </source>
</reference>
<keyword evidence="9" id="KW-1185">Reference proteome</keyword>
<dbReference type="PANTHER" id="PTHR43826:SF3">
    <property type="entry name" value="GLUCOSE-6-PHOSPHATE EXCHANGER SLC37A4"/>
    <property type="match status" value="1"/>
</dbReference>
<dbReference type="PANTHER" id="PTHR43826">
    <property type="entry name" value="GLUCOSE-6-PHOSPHATE EXCHANGER SLC37A4"/>
    <property type="match status" value="1"/>
</dbReference>
<dbReference type="GO" id="GO:0061513">
    <property type="term" value="F:glucose 6-phosphate:phosphate antiporter activity"/>
    <property type="evidence" value="ECO:0007669"/>
    <property type="project" value="TreeGrafter"/>
</dbReference>